<sequence length="334" mass="35031">MRTSSLAILVLVATSACRGESTPQGQPVPRSAVAEPVPDRNEEPPQAVAEPRADVAPEPHEPLLDAGSAGAASSTATDPAHGLAVAWFDSSLAPDALILLCDSTAPWVHNDLDSRTSCVPDGQAVHVLDPHGLERWSVRARERQGRFLEPELVRPDARYPAASMPVLVMTEPPRASNPRLVPLRAARPSNRTRAAASAVASAAAAAHGELEADLPLTAKAEIHGTFGGGADTVAVFQVGESAPDLAGHQVLAALSQGKLVGLFDASPLAWSGYELVGATDLEGDGHQELLWWAVAEGVGIGLNLTYFSDGEHKLHNLFACECGLAFRSAYPRRG</sequence>
<evidence type="ECO:0000256" key="1">
    <source>
        <dbReference type="SAM" id="MobiDB-lite"/>
    </source>
</evidence>
<keyword evidence="3" id="KW-1185">Reference proteome</keyword>
<feature type="compositionally biased region" description="Basic and acidic residues" evidence="1">
    <location>
        <begin position="51"/>
        <end position="63"/>
    </location>
</feature>
<protein>
    <submittedName>
        <fullName evidence="2">Uncharacterized protein</fullName>
    </submittedName>
</protein>
<dbReference type="Proteomes" id="UP001164459">
    <property type="component" value="Chromosome"/>
</dbReference>
<reference evidence="2" key="1">
    <citation type="submission" date="2022-11" db="EMBL/GenBank/DDBJ databases">
        <title>Minimal conservation of predation-associated metabolite biosynthetic gene clusters underscores biosynthetic potential of Myxococcota including descriptions for ten novel species: Archangium lansinium sp. nov., Myxococcus landrumus sp. nov., Nannocystis bai.</title>
        <authorList>
            <person name="Ahearne A."/>
            <person name="Stevens C."/>
            <person name="Dowd S."/>
        </authorList>
    </citation>
    <scope>NUCLEOTIDE SEQUENCE</scope>
    <source>
        <strain evidence="2">Fl3</strain>
    </source>
</reference>
<dbReference type="RefSeq" id="WP_269033553.1">
    <property type="nucleotide sequence ID" value="NZ_CP114040.1"/>
</dbReference>
<organism evidence="2 3">
    <name type="scientific">Nannocystis punicea</name>
    <dbReference type="NCBI Taxonomy" id="2995304"/>
    <lineage>
        <taxon>Bacteria</taxon>
        <taxon>Pseudomonadati</taxon>
        <taxon>Myxococcota</taxon>
        <taxon>Polyangia</taxon>
        <taxon>Nannocystales</taxon>
        <taxon>Nannocystaceae</taxon>
        <taxon>Nannocystis</taxon>
    </lineage>
</organism>
<name>A0ABY7GWD8_9BACT</name>
<feature type="region of interest" description="Disordered" evidence="1">
    <location>
        <begin position="18"/>
        <end position="76"/>
    </location>
</feature>
<evidence type="ECO:0000313" key="2">
    <source>
        <dbReference type="EMBL" id="WAS91189.1"/>
    </source>
</evidence>
<feature type="compositionally biased region" description="Low complexity" evidence="1">
    <location>
        <begin position="64"/>
        <end position="76"/>
    </location>
</feature>
<proteinExistence type="predicted"/>
<dbReference type="PROSITE" id="PS51257">
    <property type="entry name" value="PROKAR_LIPOPROTEIN"/>
    <property type="match status" value="1"/>
</dbReference>
<gene>
    <name evidence="2" type="ORF">O0S08_33800</name>
</gene>
<evidence type="ECO:0000313" key="3">
    <source>
        <dbReference type="Proteomes" id="UP001164459"/>
    </source>
</evidence>
<dbReference type="EMBL" id="CP114040">
    <property type="protein sequence ID" value="WAS91189.1"/>
    <property type="molecule type" value="Genomic_DNA"/>
</dbReference>
<accession>A0ABY7GWD8</accession>